<evidence type="ECO:0000256" key="4">
    <source>
        <dbReference type="ARBA" id="ARBA00022833"/>
    </source>
</evidence>
<dbReference type="GO" id="GO:0016491">
    <property type="term" value="F:oxidoreductase activity"/>
    <property type="evidence" value="ECO:0007669"/>
    <property type="project" value="UniProtKB-KW"/>
</dbReference>
<dbReference type="AlphaFoldDB" id="A5FYW4"/>
<comment type="similarity">
    <text evidence="2">Belongs to the zinc-containing alcohol dehydrogenase family.</text>
</comment>
<accession>A5FYW4</accession>
<sequence length="342" mass="34946">MTAIVIHAAGDLRIEDRPAPPPGPDEVRVRVRRGGICGSDLHYMRHGGFGPVRLAEPMVLGHEVAGEVEDAGAETGFAPGEAVAIDPSLPCGACRFCAAGATQHCTDMRFFGSAMRRPHVHGAFRSAITVPARQLVRLPAGLAVERAAFAEPLAVGLHAATRAGIGPGMRVIIAGMGPIGLLALLAAWHRGAAEIVACDVLGAPLALAARLGATETVDLGREPDGLARFAGGKGWFDAGIEASGAASSLAGLIGVVRPQGRIAQLGLGGDMSLPLMALVSKEIELAGAFRFGPEFAEAVALLASGAIDPDPLLSAVLPAERAAEAFALAADKARAVKVQLAF</sequence>
<keyword evidence="5" id="KW-0560">Oxidoreductase</keyword>
<name>A5FYW4_ACICJ</name>
<dbReference type="InterPro" id="IPR011032">
    <property type="entry name" value="GroES-like_sf"/>
</dbReference>
<evidence type="ECO:0000256" key="3">
    <source>
        <dbReference type="ARBA" id="ARBA00022723"/>
    </source>
</evidence>
<protein>
    <submittedName>
        <fullName evidence="8">Alcohol dehydrogenase GroES domain protein</fullName>
    </submittedName>
</protein>
<dbReference type="SUPFAM" id="SSF50129">
    <property type="entry name" value="GroES-like"/>
    <property type="match status" value="1"/>
</dbReference>
<dbReference type="STRING" id="349163.Acry_1590"/>
<dbReference type="InterPro" id="IPR036291">
    <property type="entry name" value="NAD(P)-bd_dom_sf"/>
</dbReference>
<dbReference type="GO" id="GO:0046872">
    <property type="term" value="F:metal ion binding"/>
    <property type="evidence" value="ECO:0007669"/>
    <property type="project" value="UniProtKB-KW"/>
</dbReference>
<dbReference type="eggNOG" id="COG1063">
    <property type="taxonomic scope" value="Bacteria"/>
</dbReference>
<evidence type="ECO:0000256" key="1">
    <source>
        <dbReference type="ARBA" id="ARBA00001947"/>
    </source>
</evidence>
<evidence type="ECO:0000256" key="5">
    <source>
        <dbReference type="ARBA" id="ARBA00023002"/>
    </source>
</evidence>
<dbReference type="EMBL" id="CP000697">
    <property type="protein sequence ID" value="ABQ30796.1"/>
    <property type="molecule type" value="Genomic_DNA"/>
</dbReference>
<keyword evidence="9" id="KW-1185">Reference proteome</keyword>
<feature type="domain" description="Alcohol dehydrogenase-like N-terminal" evidence="7">
    <location>
        <begin position="23"/>
        <end position="139"/>
    </location>
</feature>
<organism evidence="8 9">
    <name type="scientific">Acidiphilium cryptum (strain JF-5)</name>
    <dbReference type="NCBI Taxonomy" id="349163"/>
    <lineage>
        <taxon>Bacteria</taxon>
        <taxon>Pseudomonadati</taxon>
        <taxon>Pseudomonadota</taxon>
        <taxon>Alphaproteobacteria</taxon>
        <taxon>Acetobacterales</taxon>
        <taxon>Acidocellaceae</taxon>
        <taxon>Acidiphilium</taxon>
    </lineage>
</organism>
<dbReference type="Gene3D" id="3.90.180.10">
    <property type="entry name" value="Medium-chain alcohol dehydrogenases, catalytic domain"/>
    <property type="match status" value="1"/>
</dbReference>
<dbReference type="Proteomes" id="UP000000245">
    <property type="component" value="Chromosome"/>
</dbReference>
<dbReference type="InterPro" id="IPR013149">
    <property type="entry name" value="ADH-like_C"/>
</dbReference>
<proteinExistence type="inferred from homology"/>
<evidence type="ECO:0000259" key="7">
    <source>
        <dbReference type="Pfam" id="PF08240"/>
    </source>
</evidence>
<evidence type="ECO:0000259" key="6">
    <source>
        <dbReference type="Pfam" id="PF00107"/>
    </source>
</evidence>
<evidence type="ECO:0000256" key="2">
    <source>
        <dbReference type="ARBA" id="ARBA00008072"/>
    </source>
</evidence>
<dbReference type="CDD" id="cd08232">
    <property type="entry name" value="idonate-5-DH"/>
    <property type="match status" value="1"/>
</dbReference>
<dbReference type="PANTHER" id="PTHR43161">
    <property type="entry name" value="SORBITOL DEHYDROGENASE"/>
    <property type="match status" value="1"/>
</dbReference>
<keyword evidence="3" id="KW-0479">Metal-binding</keyword>
<reference evidence="8 9" key="1">
    <citation type="submission" date="2007-05" db="EMBL/GenBank/DDBJ databases">
        <title>Complete sequence of chromosome of Acidiphilium cryptum JF-5.</title>
        <authorList>
            <consortium name="US DOE Joint Genome Institute"/>
            <person name="Copeland A."/>
            <person name="Lucas S."/>
            <person name="Lapidus A."/>
            <person name="Barry K."/>
            <person name="Detter J.C."/>
            <person name="Glavina del Rio T."/>
            <person name="Hammon N."/>
            <person name="Israni S."/>
            <person name="Dalin E."/>
            <person name="Tice H."/>
            <person name="Pitluck S."/>
            <person name="Sims D."/>
            <person name="Brettin T."/>
            <person name="Bruce D."/>
            <person name="Han C."/>
            <person name="Schmutz J."/>
            <person name="Larimer F."/>
            <person name="Land M."/>
            <person name="Hauser L."/>
            <person name="Kyrpides N."/>
            <person name="Kim E."/>
            <person name="Magnuson T."/>
            <person name="Richardson P."/>
        </authorList>
    </citation>
    <scope>NUCLEOTIDE SEQUENCE [LARGE SCALE GENOMIC DNA]</scope>
    <source>
        <strain evidence="8 9">JF-5</strain>
    </source>
</reference>
<dbReference type="Gene3D" id="3.40.50.720">
    <property type="entry name" value="NAD(P)-binding Rossmann-like Domain"/>
    <property type="match status" value="1"/>
</dbReference>
<dbReference type="RefSeq" id="WP_011942355.1">
    <property type="nucleotide sequence ID" value="NC_009484.1"/>
</dbReference>
<feature type="domain" description="Alcohol dehydrogenase-like C-terminal" evidence="6">
    <location>
        <begin position="178"/>
        <end position="303"/>
    </location>
</feature>
<dbReference type="HOGENOM" id="CLU_026673_11_5_5"/>
<dbReference type="PANTHER" id="PTHR43161:SF9">
    <property type="entry name" value="SORBITOL DEHYDROGENASE"/>
    <property type="match status" value="1"/>
</dbReference>
<dbReference type="SUPFAM" id="SSF51735">
    <property type="entry name" value="NAD(P)-binding Rossmann-fold domains"/>
    <property type="match status" value="1"/>
</dbReference>
<evidence type="ECO:0000313" key="9">
    <source>
        <dbReference type="Proteomes" id="UP000000245"/>
    </source>
</evidence>
<evidence type="ECO:0000313" key="8">
    <source>
        <dbReference type="EMBL" id="ABQ30796.1"/>
    </source>
</evidence>
<dbReference type="Pfam" id="PF00107">
    <property type="entry name" value="ADH_zinc_N"/>
    <property type="match status" value="1"/>
</dbReference>
<comment type="cofactor">
    <cofactor evidence="1">
        <name>Zn(2+)</name>
        <dbReference type="ChEBI" id="CHEBI:29105"/>
    </cofactor>
</comment>
<keyword evidence="4" id="KW-0862">Zinc</keyword>
<gene>
    <name evidence="8" type="ordered locus">Acry_1590</name>
</gene>
<dbReference type="Pfam" id="PF08240">
    <property type="entry name" value="ADH_N"/>
    <property type="match status" value="1"/>
</dbReference>
<dbReference type="KEGG" id="acr:Acry_1590"/>
<dbReference type="InterPro" id="IPR013154">
    <property type="entry name" value="ADH-like_N"/>
</dbReference>